<dbReference type="OrthoDB" id="9811006at2"/>
<proteinExistence type="predicted"/>
<dbReference type="AlphaFoldDB" id="A0A3G2L7B7"/>
<dbReference type="EMBL" id="CP032050">
    <property type="protein sequence ID" value="AYN68116.1"/>
    <property type="molecule type" value="Genomic_DNA"/>
</dbReference>
<evidence type="ECO:0000256" key="1">
    <source>
        <dbReference type="SAM" id="SignalP"/>
    </source>
</evidence>
<dbReference type="InterPro" id="IPR036761">
    <property type="entry name" value="TTHA0802/YceI-like_sf"/>
</dbReference>
<organism evidence="3 4">
    <name type="scientific">Euzebyella marina</name>
    <dbReference type="NCBI Taxonomy" id="1761453"/>
    <lineage>
        <taxon>Bacteria</taxon>
        <taxon>Pseudomonadati</taxon>
        <taxon>Bacteroidota</taxon>
        <taxon>Flavobacteriia</taxon>
        <taxon>Flavobacteriales</taxon>
        <taxon>Flavobacteriaceae</taxon>
        <taxon>Euzebyella</taxon>
    </lineage>
</organism>
<dbReference type="PANTHER" id="PTHR34406">
    <property type="entry name" value="PROTEIN YCEI"/>
    <property type="match status" value="1"/>
</dbReference>
<dbReference type="Proteomes" id="UP000276309">
    <property type="component" value="Chromosome"/>
</dbReference>
<dbReference type="Gene3D" id="2.40.128.110">
    <property type="entry name" value="Lipid/polyisoprenoid-binding, YceI-like"/>
    <property type="match status" value="1"/>
</dbReference>
<keyword evidence="1" id="KW-0732">Signal</keyword>
<evidence type="ECO:0000313" key="3">
    <source>
        <dbReference type="EMBL" id="AYN68116.1"/>
    </source>
</evidence>
<dbReference type="Pfam" id="PF04264">
    <property type="entry name" value="YceI"/>
    <property type="match status" value="1"/>
</dbReference>
<evidence type="ECO:0000313" key="4">
    <source>
        <dbReference type="Proteomes" id="UP000276309"/>
    </source>
</evidence>
<protein>
    <recommendedName>
        <fullName evidence="2">Lipid/polyisoprenoid-binding YceI-like domain-containing protein</fullName>
    </recommendedName>
</protein>
<evidence type="ECO:0000259" key="2">
    <source>
        <dbReference type="SMART" id="SM00867"/>
    </source>
</evidence>
<reference evidence="3 4" key="1">
    <citation type="submission" date="2018-08" db="EMBL/GenBank/DDBJ databases">
        <title>The reduced genetic potential of extracellular carbohydrate catabolism in Euzebyella marina RN62, a Flavobacteriia bacterium isolated from the hadal water.</title>
        <authorList>
            <person name="Xue C."/>
        </authorList>
    </citation>
    <scope>NUCLEOTIDE SEQUENCE [LARGE SCALE GENOMIC DNA]</scope>
    <source>
        <strain evidence="3 4">RN62</strain>
    </source>
</reference>
<feature type="domain" description="Lipid/polyisoprenoid-binding YceI-like" evidence="2">
    <location>
        <begin position="15"/>
        <end position="170"/>
    </location>
</feature>
<sequence>MFKKAVLLILFCVSVSAISAQNAPSISSATVSFRFESKGVDGSIGGFKSTSQINSNDLIKARLSGSVQVETLKTGNFLRDWSLKSEKYFDADAHPKILFESNEIKATSQHNVYEVTGTLTIKGIKKPITLTFEQQGNRLIGTTSLYTSDFDIQIKDERTENKVSVRIQLTLGSGHLK</sequence>
<keyword evidence="4" id="KW-1185">Reference proteome</keyword>
<name>A0A3G2L7B7_9FLAO</name>
<accession>A0A3G2L7B7</accession>
<gene>
    <name evidence="3" type="ORF">D1013_12410</name>
</gene>
<dbReference type="RefSeq" id="WP_121849131.1">
    <property type="nucleotide sequence ID" value="NZ_CP032050.1"/>
</dbReference>
<feature type="chain" id="PRO_5018194336" description="Lipid/polyisoprenoid-binding YceI-like domain-containing protein" evidence="1">
    <location>
        <begin position="20"/>
        <end position="177"/>
    </location>
</feature>
<dbReference type="PANTHER" id="PTHR34406:SF1">
    <property type="entry name" value="PROTEIN YCEI"/>
    <property type="match status" value="1"/>
</dbReference>
<dbReference type="SMART" id="SM00867">
    <property type="entry name" value="YceI"/>
    <property type="match status" value="1"/>
</dbReference>
<dbReference type="SUPFAM" id="SSF101874">
    <property type="entry name" value="YceI-like"/>
    <property type="match status" value="1"/>
</dbReference>
<dbReference type="InterPro" id="IPR007372">
    <property type="entry name" value="Lipid/polyisoprenoid-bd_YceI"/>
</dbReference>
<feature type="signal peptide" evidence="1">
    <location>
        <begin position="1"/>
        <end position="19"/>
    </location>
</feature>
<dbReference type="KEGG" id="emar:D1013_12410"/>